<dbReference type="EMBL" id="CP000551">
    <property type="protein sequence ID" value="ABM69711.1"/>
    <property type="molecule type" value="Genomic_DNA"/>
</dbReference>
<dbReference type="KEGG" id="pmb:A9601_04231"/>
<dbReference type="AlphaFoldDB" id="A2BPK0"/>
<accession>A2BPK0</accession>
<gene>
    <name evidence="1" type="ordered locus">A9601_04231</name>
</gene>
<dbReference type="Proteomes" id="UP000002590">
    <property type="component" value="Chromosome"/>
</dbReference>
<dbReference type="HOGENOM" id="CLU_1601236_0_0_3"/>
<evidence type="ECO:0000313" key="2">
    <source>
        <dbReference type="Proteomes" id="UP000002590"/>
    </source>
</evidence>
<evidence type="ECO:0000313" key="1">
    <source>
        <dbReference type="EMBL" id="ABM69711.1"/>
    </source>
</evidence>
<dbReference type="OrthoDB" id="4948232at2"/>
<dbReference type="STRING" id="146891.A9601_04231"/>
<protein>
    <submittedName>
        <fullName evidence="1">Uncharacterized protein</fullName>
    </submittedName>
</protein>
<organism evidence="1 2">
    <name type="scientific">Prochlorococcus marinus (strain AS9601)</name>
    <dbReference type="NCBI Taxonomy" id="146891"/>
    <lineage>
        <taxon>Bacteria</taxon>
        <taxon>Bacillati</taxon>
        <taxon>Cyanobacteriota</taxon>
        <taxon>Cyanophyceae</taxon>
        <taxon>Synechococcales</taxon>
        <taxon>Prochlorococcaceae</taxon>
        <taxon>Prochlorococcus</taxon>
    </lineage>
</organism>
<dbReference type="RefSeq" id="WP_011817883.1">
    <property type="nucleotide sequence ID" value="NC_008816.1"/>
</dbReference>
<sequence>MGKRGRPARIIRCAKPAKCPKCGNRHFLIVVYGYPSNEVIDEIDKYDIRGCCLPPYKKVRDKSGNYYHCPEPKYVCSNQDCRLEVFMRKECEIMPPIDDSYHFYGREWIQQDMALQSRMLPRLRRLVHDKLGADKAKEVFEKGLKTTNVQQLHELQREYLGNKNKD</sequence>
<reference evidence="1 2" key="1">
    <citation type="journal article" date="2007" name="PLoS Genet.">
        <title>Patterns and implications of gene gain and loss in the evolution of Prochlorococcus.</title>
        <authorList>
            <person name="Kettler G.C."/>
            <person name="Martiny A.C."/>
            <person name="Huang K."/>
            <person name="Zucker J."/>
            <person name="Coleman M.L."/>
            <person name="Rodrigue S."/>
            <person name="Chen F."/>
            <person name="Lapidus A."/>
            <person name="Ferriera S."/>
            <person name="Johnson J."/>
            <person name="Steglich C."/>
            <person name="Church G.M."/>
            <person name="Richardson P."/>
            <person name="Chisholm S.W."/>
        </authorList>
    </citation>
    <scope>NUCLEOTIDE SEQUENCE [LARGE SCALE GENOMIC DNA]</scope>
    <source>
        <strain evidence="1 2">AS9601</strain>
    </source>
</reference>
<name>A2BPK0_PROMS</name>
<proteinExistence type="predicted"/>